<feature type="domain" description="Glycosyl hydrolase family 30 beta sandwich" evidence="2">
    <location>
        <begin position="6"/>
        <end position="41"/>
    </location>
</feature>
<dbReference type="AlphaFoldDB" id="A0A7R9HE83"/>
<evidence type="ECO:0000259" key="2">
    <source>
        <dbReference type="Pfam" id="PF17189"/>
    </source>
</evidence>
<feature type="region of interest" description="Disordered" evidence="1">
    <location>
        <begin position="71"/>
        <end position="91"/>
    </location>
</feature>
<proteinExistence type="predicted"/>
<dbReference type="EMBL" id="OC339409">
    <property type="protein sequence ID" value="CAD7418645.1"/>
    <property type="molecule type" value="Genomic_DNA"/>
</dbReference>
<evidence type="ECO:0000256" key="1">
    <source>
        <dbReference type="SAM" id="MobiDB-lite"/>
    </source>
</evidence>
<evidence type="ECO:0000313" key="3">
    <source>
        <dbReference type="EMBL" id="CAD7418645.1"/>
    </source>
</evidence>
<reference evidence="3" key="1">
    <citation type="submission" date="2020-11" db="EMBL/GenBank/DDBJ databases">
        <authorList>
            <person name="Tran Van P."/>
        </authorList>
    </citation>
    <scope>NUCLEOTIDE SEQUENCE</scope>
</reference>
<sequence>MFVPPDSQHVSLTSENDGGLLNVAFLTPENDVVVVLMNSTTPQFYSQPVQSDVLVSRNKQCLKQRLDYRAEPRAEPSRAELSFEPSLVNVG</sequence>
<dbReference type="InterPro" id="IPR033452">
    <property type="entry name" value="GH30_C"/>
</dbReference>
<dbReference type="Gene3D" id="2.60.40.1180">
    <property type="entry name" value="Golgi alpha-mannosidase II"/>
    <property type="match status" value="1"/>
</dbReference>
<gene>
    <name evidence="3" type="ORF">TCEB3V08_LOCUS13422</name>
</gene>
<dbReference type="InterPro" id="IPR013780">
    <property type="entry name" value="Glyco_hydro_b"/>
</dbReference>
<accession>A0A7R9HE83</accession>
<name>A0A7R9HE83_TIMCR</name>
<protein>
    <recommendedName>
        <fullName evidence="2">Glycosyl hydrolase family 30 beta sandwich domain-containing protein</fullName>
    </recommendedName>
</protein>
<dbReference type="Pfam" id="PF17189">
    <property type="entry name" value="Glyco_hydro_30C"/>
    <property type="match status" value="1"/>
</dbReference>
<organism evidence="3">
    <name type="scientific">Timema cristinae</name>
    <name type="common">Walking stick</name>
    <dbReference type="NCBI Taxonomy" id="61476"/>
    <lineage>
        <taxon>Eukaryota</taxon>
        <taxon>Metazoa</taxon>
        <taxon>Ecdysozoa</taxon>
        <taxon>Arthropoda</taxon>
        <taxon>Hexapoda</taxon>
        <taxon>Insecta</taxon>
        <taxon>Pterygota</taxon>
        <taxon>Neoptera</taxon>
        <taxon>Polyneoptera</taxon>
        <taxon>Phasmatodea</taxon>
        <taxon>Timematodea</taxon>
        <taxon>Timematoidea</taxon>
        <taxon>Timematidae</taxon>
        <taxon>Timema</taxon>
    </lineage>
</organism>